<keyword evidence="3" id="KW-1185">Reference proteome</keyword>
<sequence>MEEILSDDDFKFNLNTGDQIYTVKIQPLKINLNITSSIYQFKIRNVLDIQPKGMPEITSRQQSLQQRQRPLYTDKMKSPCKSFYYDVGKNFQSLKKAPIAKLYGSDRFK</sequence>
<dbReference type="EMBL" id="KI545953">
    <property type="protein sequence ID" value="EST49264.1"/>
    <property type="molecule type" value="Genomic_DNA"/>
</dbReference>
<organism evidence="1">
    <name type="scientific">Spironucleus salmonicida</name>
    <dbReference type="NCBI Taxonomy" id="348837"/>
    <lineage>
        <taxon>Eukaryota</taxon>
        <taxon>Metamonada</taxon>
        <taxon>Diplomonadida</taxon>
        <taxon>Hexamitidae</taxon>
        <taxon>Hexamitinae</taxon>
        <taxon>Spironucleus</taxon>
    </lineage>
</organism>
<proteinExistence type="predicted"/>
<dbReference type="EMBL" id="AUWU02000007">
    <property type="protein sequence ID" value="KAH0570515.1"/>
    <property type="molecule type" value="Genomic_DNA"/>
</dbReference>
<evidence type="ECO:0000313" key="1">
    <source>
        <dbReference type="EMBL" id="EST49264.1"/>
    </source>
</evidence>
<dbReference type="Proteomes" id="UP000018208">
    <property type="component" value="Unassembled WGS sequence"/>
</dbReference>
<dbReference type="AlphaFoldDB" id="V6M765"/>
<dbReference type="VEuPathDB" id="GiardiaDB:SS50377_26795"/>
<name>V6M765_9EUKA</name>
<evidence type="ECO:0000313" key="2">
    <source>
        <dbReference type="EMBL" id="KAH0570515.1"/>
    </source>
</evidence>
<reference evidence="2" key="2">
    <citation type="submission" date="2020-12" db="EMBL/GenBank/DDBJ databases">
        <title>New Spironucleus salmonicida genome in near-complete chromosomes.</title>
        <authorList>
            <person name="Xu F."/>
            <person name="Kurt Z."/>
            <person name="Jimenez-Gonzalez A."/>
            <person name="Astvaldsson A."/>
            <person name="Andersson J.O."/>
            <person name="Svard S.G."/>
        </authorList>
    </citation>
    <scope>NUCLEOTIDE SEQUENCE</scope>
    <source>
        <strain evidence="2">ATCC 50377</strain>
    </source>
</reference>
<reference evidence="1 2" key="1">
    <citation type="journal article" date="2014" name="PLoS Genet.">
        <title>The Genome of Spironucleus salmonicida Highlights a Fish Pathogen Adapted to Fluctuating Environments.</title>
        <authorList>
            <person name="Xu F."/>
            <person name="Jerlstrom-Hultqvist J."/>
            <person name="Einarsson E."/>
            <person name="Astvaldsson A."/>
            <person name="Svard S.G."/>
            <person name="Andersson J.O."/>
        </authorList>
    </citation>
    <scope>NUCLEOTIDE SEQUENCE</scope>
    <source>
        <strain evidence="2">ATCC 50377</strain>
    </source>
</reference>
<evidence type="ECO:0000313" key="3">
    <source>
        <dbReference type="Proteomes" id="UP000018208"/>
    </source>
</evidence>
<accession>V6M765</accession>
<gene>
    <name evidence="1" type="ORF">SS50377_10485</name>
    <name evidence="2" type="ORF">SS50377_26795</name>
</gene>
<protein>
    <submittedName>
        <fullName evidence="1">Uncharacterized protein</fullName>
    </submittedName>
</protein>